<accession>A0A1V6TR67</accession>
<gene>
    <name evidence="1" type="ORF">PENSTE_c003G00768</name>
</gene>
<evidence type="ECO:0000313" key="1">
    <source>
        <dbReference type="EMBL" id="OQE28857.1"/>
    </source>
</evidence>
<evidence type="ECO:0000313" key="2">
    <source>
        <dbReference type="Proteomes" id="UP000191285"/>
    </source>
</evidence>
<name>A0A1V6TR67_9EURO</name>
<dbReference type="EMBL" id="MLKD01000003">
    <property type="protein sequence ID" value="OQE28857.1"/>
    <property type="molecule type" value="Genomic_DNA"/>
</dbReference>
<sequence>MSSSSRTSDNPSLFRRIYSLIATNLFIMSTTITTTTIETLSVLADYEVHHSDTQPEAHERAPITNYQPSDWPSNHRRIPSYRPAQANLSYTERPAGNGHPAEYAFIQVMLHGVWLNASIARLWRFTGGRINDKIFHYEVGGEW</sequence>
<dbReference type="Proteomes" id="UP000191285">
    <property type="component" value="Unassembled WGS sequence"/>
</dbReference>
<dbReference type="OrthoDB" id="5201563at2759"/>
<keyword evidence="2" id="KW-1185">Reference proteome</keyword>
<proteinExistence type="predicted"/>
<protein>
    <submittedName>
        <fullName evidence="1">Uncharacterized protein</fullName>
    </submittedName>
</protein>
<comment type="caution">
    <text evidence="1">The sequence shown here is derived from an EMBL/GenBank/DDBJ whole genome shotgun (WGS) entry which is preliminary data.</text>
</comment>
<reference evidence="2" key="1">
    <citation type="journal article" date="2017" name="Nat. Microbiol.">
        <title>Global analysis of biosynthetic gene clusters reveals vast potential of secondary metabolite production in Penicillium species.</title>
        <authorList>
            <person name="Nielsen J.C."/>
            <person name="Grijseels S."/>
            <person name="Prigent S."/>
            <person name="Ji B."/>
            <person name="Dainat J."/>
            <person name="Nielsen K.F."/>
            <person name="Frisvad J.C."/>
            <person name="Workman M."/>
            <person name="Nielsen J."/>
        </authorList>
    </citation>
    <scope>NUCLEOTIDE SEQUENCE [LARGE SCALE GENOMIC DNA]</scope>
    <source>
        <strain evidence="2">IBT 24891</strain>
    </source>
</reference>
<organism evidence="1 2">
    <name type="scientific">Penicillium steckii</name>
    <dbReference type="NCBI Taxonomy" id="303698"/>
    <lineage>
        <taxon>Eukaryota</taxon>
        <taxon>Fungi</taxon>
        <taxon>Dikarya</taxon>
        <taxon>Ascomycota</taxon>
        <taxon>Pezizomycotina</taxon>
        <taxon>Eurotiomycetes</taxon>
        <taxon>Eurotiomycetidae</taxon>
        <taxon>Eurotiales</taxon>
        <taxon>Aspergillaceae</taxon>
        <taxon>Penicillium</taxon>
    </lineage>
</organism>
<dbReference type="AlphaFoldDB" id="A0A1V6TR67"/>